<reference evidence="2 3" key="1">
    <citation type="journal article" date="2016" name="Sci. Rep.">
        <title>Peltaster fructicola genome reveals evolution from an invasive phytopathogen to an ectophytic parasite.</title>
        <authorList>
            <person name="Xu C."/>
            <person name="Chen H."/>
            <person name="Gleason M.L."/>
            <person name="Xu J.R."/>
            <person name="Liu H."/>
            <person name="Zhang R."/>
            <person name="Sun G."/>
        </authorList>
    </citation>
    <scope>NUCLEOTIDE SEQUENCE [LARGE SCALE GENOMIC DNA]</scope>
    <source>
        <strain evidence="2 3">LNHT1506</strain>
    </source>
</reference>
<evidence type="ECO:0000313" key="3">
    <source>
        <dbReference type="Proteomes" id="UP000503462"/>
    </source>
</evidence>
<evidence type="ECO:0000313" key="2">
    <source>
        <dbReference type="EMBL" id="QIW96407.1"/>
    </source>
</evidence>
<dbReference type="AlphaFoldDB" id="A0A6H0XP52"/>
<gene>
    <name evidence="2" type="ORF">AMS68_001925</name>
</gene>
<name>A0A6H0XP52_9PEZI</name>
<sequence length="419" mass="46386">MPGLLRSLAKAAIDGYMTAQAQSQAAAQQTQQQQQQQQQYGHHSQQSNHPHYQQSGQYAHPQWAPPAPVNQGSYGQQHGWQGQQYQTQHSPQPQQSQAYSPPPQQQYIQPYAQPQQQPHSPVHPVQQQHQGRSQPQTAHSPTYPQRLPHEAEEDGPPPYEEFDLHPSPAAQAPPVPQRPQASASPTAVDQRSSIGAPQHSTQGFVHAQTHTRSPGCNGYESIIGGSIYVTSVAPELDFCPSCYSAFIANSPFSSRFSLVADTSQGGKCCDMATKAIRDAWKEACARASNADLQDQAVWLQRFAQQARDMANRIRDILVKAQALKEQIDLGQLQTQYVTASSMQQIRHGCVMQSIARMDLSRPTYYTDGYSAITAAGNNRFHDAQQMRMNLIMQQAELEKLLAEVKTLTGCDDKGKPTWA</sequence>
<dbReference type="EMBL" id="CP051139">
    <property type="protein sequence ID" value="QIW96407.1"/>
    <property type="molecule type" value="Genomic_DNA"/>
</dbReference>
<evidence type="ECO:0000256" key="1">
    <source>
        <dbReference type="SAM" id="MobiDB-lite"/>
    </source>
</evidence>
<keyword evidence="3" id="KW-1185">Reference proteome</keyword>
<feature type="compositionally biased region" description="Polar residues" evidence="1">
    <location>
        <begin position="187"/>
        <end position="211"/>
    </location>
</feature>
<accession>A0A6H0XP52</accession>
<feature type="compositionally biased region" description="Low complexity" evidence="1">
    <location>
        <begin position="19"/>
        <end position="39"/>
    </location>
</feature>
<dbReference type="Proteomes" id="UP000503462">
    <property type="component" value="Chromosome 1"/>
</dbReference>
<feature type="region of interest" description="Disordered" evidence="1">
    <location>
        <begin position="18"/>
        <end position="211"/>
    </location>
</feature>
<protein>
    <submittedName>
        <fullName evidence="2">Uncharacterized protein</fullName>
    </submittedName>
</protein>
<feature type="compositionally biased region" description="Polar residues" evidence="1">
    <location>
        <begin position="40"/>
        <end position="57"/>
    </location>
</feature>
<feature type="compositionally biased region" description="Low complexity" evidence="1">
    <location>
        <begin position="71"/>
        <end position="130"/>
    </location>
</feature>
<proteinExistence type="predicted"/>
<organism evidence="2 3">
    <name type="scientific">Peltaster fructicola</name>
    <dbReference type="NCBI Taxonomy" id="286661"/>
    <lineage>
        <taxon>Eukaryota</taxon>
        <taxon>Fungi</taxon>
        <taxon>Dikarya</taxon>
        <taxon>Ascomycota</taxon>
        <taxon>Pezizomycotina</taxon>
        <taxon>Dothideomycetes</taxon>
        <taxon>Dothideomycetes incertae sedis</taxon>
        <taxon>Peltaster</taxon>
    </lineage>
</organism>
<feature type="compositionally biased region" description="Polar residues" evidence="1">
    <location>
        <begin position="131"/>
        <end position="143"/>
    </location>
</feature>
<dbReference type="OrthoDB" id="10652747at2759"/>